<dbReference type="Pfam" id="PF01070">
    <property type="entry name" value="FMN_dh"/>
    <property type="match status" value="1"/>
</dbReference>
<evidence type="ECO:0000256" key="1">
    <source>
        <dbReference type="ARBA" id="ARBA00001917"/>
    </source>
</evidence>
<comment type="cofactor">
    <cofactor evidence="1">
        <name>FMN</name>
        <dbReference type="ChEBI" id="CHEBI:58210"/>
    </cofactor>
</comment>
<evidence type="ECO:0000259" key="6">
    <source>
        <dbReference type="PROSITE" id="PS51349"/>
    </source>
</evidence>
<keyword evidence="8" id="KW-1185">Reference proteome</keyword>
<feature type="domain" description="FMN hydroxy acid dehydrogenase" evidence="6">
    <location>
        <begin position="7"/>
        <end position="365"/>
    </location>
</feature>
<dbReference type="RefSeq" id="WP_344757317.1">
    <property type="nucleotide sequence ID" value="NZ_BAABBW010000007.1"/>
</dbReference>
<dbReference type="PROSITE" id="PS51349">
    <property type="entry name" value="FMN_HYDROXY_ACID_DH_2"/>
    <property type="match status" value="1"/>
</dbReference>
<dbReference type="PANTHER" id="PTHR10578">
    <property type="entry name" value="S -2-HYDROXY-ACID OXIDASE-RELATED"/>
    <property type="match status" value="1"/>
</dbReference>
<evidence type="ECO:0000313" key="7">
    <source>
        <dbReference type="EMBL" id="GAA4181680.1"/>
    </source>
</evidence>
<comment type="caution">
    <text evidence="7">The sequence shown here is derived from an EMBL/GenBank/DDBJ whole genome shotgun (WGS) entry which is preliminary data.</text>
</comment>
<keyword evidence="2" id="KW-0285">Flavoprotein</keyword>
<dbReference type="PROSITE" id="PS00557">
    <property type="entry name" value="FMN_HYDROXY_ACID_DH_1"/>
    <property type="match status" value="1"/>
</dbReference>
<protein>
    <submittedName>
        <fullName evidence="7">Alpha-hydroxy acid oxidase</fullName>
    </submittedName>
</protein>
<keyword evidence="4" id="KW-0560">Oxidoreductase</keyword>
<dbReference type="InterPro" id="IPR013785">
    <property type="entry name" value="Aldolase_TIM"/>
</dbReference>
<dbReference type="InterPro" id="IPR000262">
    <property type="entry name" value="FMN-dep_DH"/>
</dbReference>
<evidence type="ECO:0000256" key="3">
    <source>
        <dbReference type="ARBA" id="ARBA00022643"/>
    </source>
</evidence>
<dbReference type="InterPro" id="IPR008259">
    <property type="entry name" value="FMN_hydac_DH_AS"/>
</dbReference>
<comment type="similarity">
    <text evidence="5">Belongs to the FMN-dependent alpha-hydroxy acid dehydrogenase family.</text>
</comment>
<dbReference type="InterPro" id="IPR037396">
    <property type="entry name" value="FMN_HAD"/>
</dbReference>
<sequence>MTLEHPAVAVPFETTGEAFAVARERLSPEVWDFLDGGAGDEATLRENRAEFEAWRFRQRVMSGLPSPSTATSFLGMPLSMPVLTAPFGADGLFDPEGQRAVVRADRAEGVVGIVPEAGTYSLEQVAAAAPEAARIAQLHPMGDRRNFRTMLRRIEDAGYRAICLTVDCPTGGWRERNLRNRFDIDPRVVGGNYPGRGSSDLSDVFGQLFDRNEAGVWSWGELSDAMSDTQLPWIAKGILTAEDAVAATSAGASALVVSNHGGRQLDGAPASLAQLPEVRGAVGPETEILLDSGIRRGADVVKAVALGATAVIIGRLAAAALAAGGEAGVRRVLRLLREEQTTVLTLLGRGSITDLGADAVMRAQR</sequence>
<dbReference type="Proteomes" id="UP001501079">
    <property type="component" value="Unassembled WGS sequence"/>
</dbReference>
<reference evidence="8" key="1">
    <citation type="journal article" date="2019" name="Int. J. Syst. Evol. Microbiol.">
        <title>The Global Catalogue of Microorganisms (GCM) 10K type strain sequencing project: providing services to taxonomists for standard genome sequencing and annotation.</title>
        <authorList>
            <consortium name="The Broad Institute Genomics Platform"/>
            <consortium name="The Broad Institute Genome Sequencing Center for Infectious Disease"/>
            <person name="Wu L."/>
            <person name="Ma J."/>
        </authorList>
    </citation>
    <scope>NUCLEOTIDE SEQUENCE [LARGE SCALE GENOMIC DNA]</scope>
    <source>
        <strain evidence="8">JCM 17591</strain>
    </source>
</reference>
<dbReference type="PIRSF" id="PIRSF000138">
    <property type="entry name" value="Al-hdrx_acd_dh"/>
    <property type="match status" value="1"/>
</dbReference>
<evidence type="ECO:0000256" key="5">
    <source>
        <dbReference type="ARBA" id="ARBA00024042"/>
    </source>
</evidence>
<keyword evidence="3" id="KW-0288">FMN</keyword>
<dbReference type="SUPFAM" id="SSF51395">
    <property type="entry name" value="FMN-linked oxidoreductases"/>
    <property type="match status" value="1"/>
</dbReference>
<name>A0ABP8ACG3_9MICO</name>
<dbReference type="CDD" id="cd02809">
    <property type="entry name" value="alpha_hydroxyacid_oxid_FMN"/>
    <property type="match status" value="1"/>
</dbReference>
<gene>
    <name evidence="7" type="ORF">GCM10022287_37330</name>
</gene>
<evidence type="ECO:0000256" key="4">
    <source>
        <dbReference type="ARBA" id="ARBA00023002"/>
    </source>
</evidence>
<dbReference type="Gene3D" id="3.20.20.70">
    <property type="entry name" value="Aldolase class I"/>
    <property type="match status" value="1"/>
</dbReference>
<evidence type="ECO:0000256" key="2">
    <source>
        <dbReference type="ARBA" id="ARBA00022630"/>
    </source>
</evidence>
<dbReference type="InterPro" id="IPR012133">
    <property type="entry name" value="Alpha-hydoxy_acid_DH_FMN"/>
</dbReference>
<organism evidence="7 8">
    <name type="scientific">Gryllotalpicola koreensis</name>
    <dbReference type="NCBI Taxonomy" id="993086"/>
    <lineage>
        <taxon>Bacteria</taxon>
        <taxon>Bacillati</taxon>
        <taxon>Actinomycetota</taxon>
        <taxon>Actinomycetes</taxon>
        <taxon>Micrococcales</taxon>
        <taxon>Microbacteriaceae</taxon>
        <taxon>Gryllotalpicola</taxon>
    </lineage>
</organism>
<dbReference type="EMBL" id="BAABBW010000007">
    <property type="protein sequence ID" value="GAA4181680.1"/>
    <property type="molecule type" value="Genomic_DNA"/>
</dbReference>
<dbReference type="PANTHER" id="PTHR10578:SF107">
    <property type="entry name" value="2-HYDROXYACID OXIDASE 1"/>
    <property type="match status" value="1"/>
</dbReference>
<proteinExistence type="inferred from homology"/>
<accession>A0ABP8ACG3</accession>
<evidence type="ECO:0000313" key="8">
    <source>
        <dbReference type="Proteomes" id="UP001501079"/>
    </source>
</evidence>